<evidence type="ECO:0000256" key="1">
    <source>
        <dbReference type="SAM" id="MobiDB-lite"/>
    </source>
</evidence>
<feature type="region of interest" description="Disordered" evidence="1">
    <location>
        <begin position="371"/>
        <end position="420"/>
    </location>
</feature>
<evidence type="ECO:0008006" key="4">
    <source>
        <dbReference type="Google" id="ProtNLM"/>
    </source>
</evidence>
<dbReference type="InterPro" id="IPR036852">
    <property type="entry name" value="Peptidase_S8/S53_dom_sf"/>
</dbReference>
<dbReference type="GO" id="GO:0004252">
    <property type="term" value="F:serine-type endopeptidase activity"/>
    <property type="evidence" value="ECO:0007669"/>
    <property type="project" value="InterPro"/>
</dbReference>
<evidence type="ECO:0000313" key="2">
    <source>
        <dbReference type="EMBL" id="RKT80160.1"/>
    </source>
</evidence>
<keyword evidence="3" id="KW-1185">Reference proteome</keyword>
<dbReference type="AlphaFoldDB" id="A0A495XZX4"/>
<sequence length="527" mass="54463">MTSWTRDRTSRLLAGVVATLAVAALLLTGGGPAAVAASTPPGLAPGFHPESMSWVSGTDGFVLGRDTCGAATCTRVWRTTDAGATWSLAGRVPLPLAPSGEHGVTGLAMVDDTVGWAHTPDLERTGDGGRTWAASPLPGGDRQVVTLTTTPGATYLLTSHCEVGTGICDDTPLHLWRTTGPRSTTWRPVPVDVPADWHVSISSAGANTVVLAAPFTGPGTLTVLRDGASPVRRQAICPDPVGDSLLVAVAATAPRRFAMLCDGTVGMGSSDKTVLTTSDLGATFSYSPIPGRLGVGSQLAAAPTGGLVVSTVTANLVFARPPLRKTWVPTDTYLPGDLAVRQPTFTRGDTVWAVLGDAQYQDSLLIRSTDAGRTWSPAPMPPSATGSTHPATQPSRPSQPTTPSPRRVAQRDTTPVCDSAPSPGQFTCFALRRTDVATRTPGQLRALAAAPAGYGPADLRSAYGIPALAGTRGQRVYVVVAYDAPTAEADLSVYRSQFGLPACTTANGCFQKVNQQGRSTPLPAPSA</sequence>
<evidence type="ECO:0000313" key="3">
    <source>
        <dbReference type="Proteomes" id="UP000278440"/>
    </source>
</evidence>
<feature type="compositionally biased region" description="Low complexity" evidence="1">
    <location>
        <begin position="392"/>
        <end position="407"/>
    </location>
</feature>
<reference evidence="2 3" key="1">
    <citation type="submission" date="2018-10" db="EMBL/GenBank/DDBJ databases">
        <title>Sequencing the genomes of 1000 actinobacteria strains.</title>
        <authorList>
            <person name="Klenk H.-P."/>
        </authorList>
    </citation>
    <scope>NUCLEOTIDE SEQUENCE [LARGE SCALE GENOMIC DNA]</scope>
    <source>
        <strain evidence="2 3">DSM 44267</strain>
    </source>
</reference>
<dbReference type="InterPro" id="IPR015943">
    <property type="entry name" value="WD40/YVTN_repeat-like_dom_sf"/>
</dbReference>
<protein>
    <recommendedName>
        <fullName evidence="4">BNR repeat protein</fullName>
    </recommendedName>
</protein>
<dbReference type="GO" id="GO:0006508">
    <property type="term" value="P:proteolysis"/>
    <property type="evidence" value="ECO:0007669"/>
    <property type="project" value="InterPro"/>
</dbReference>
<dbReference type="Gene3D" id="2.130.10.10">
    <property type="entry name" value="YVTN repeat-like/Quinoprotein amine dehydrogenase"/>
    <property type="match status" value="1"/>
</dbReference>
<organism evidence="2 3">
    <name type="scientific">Terracoccus luteus</name>
    <dbReference type="NCBI Taxonomy" id="53356"/>
    <lineage>
        <taxon>Bacteria</taxon>
        <taxon>Bacillati</taxon>
        <taxon>Actinomycetota</taxon>
        <taxon>Actinomycetes</taxon>
        <taxon>Micrococcales</taxon>
        <taxon>Intrasporangiaceae</taxon>
        <taxon>Terracoccus</taxon>
    </lineage>
</organism>
<dbReference type="Proteomes" id="UP000278440">
    <property type="component" value="Unassembled WGS sequence"/>
</dbReference>
<dbReference type="SUPFAM" id="SSF110296">
    <property type="entry name" value="Oligoxyloglucan reducing end-specific cellobiohydrolase"/>
    <property type="match status" value="2"/>
</dbReference>
<accession>A0A495XZX4</accession>
<name>A0A495XZX4_9MICO</name>
<gene>
    <name evidence="2" type="ORF">DFJ68_3639</name>
</gene>
<dbReference type="EMBL" id="RBXT01000001">
    <property type="protein sequence ID" value="RKT80160.1"/>
    <property type="molecule type" value="Genomic_DNA"/>
</dbReference>
<dbReference type="Gene3D" id="3.40.50.200">
    <property type="entry name" value="Peptidase S8/S53 domain"/>
    <property type="match status" value="1"/>
</dbReference>
<comment type="caution">
    <text evidence="2">The sequence shown here is derived from an EMBL/GenBank/DDBJ whole genome shotgun (WGS) entry which is preliminary data.</text>
</comment>
<proteinExistence type="predicted"/>
<feature type="non-terminal residue" evidence="2">
    <location>
        <position position="527"/>
    </location>
</feature>